<keyword evidence="4 9" id="KW-0812">Transmembrane</keyword>
<dbReference type="GO" id="GO:0022857">
    <property type="term" value="F:transmembrane transporter activity"/>
    <property type="evidence" value="ECO:0007669"/>
    <property type="project" value="InterPro"/>
</dbReference>
<feature type="transmembrane region" description="Helical" evidence="9">
    <location>
        <begin position="365"/>
        <end position="387"/>
    </location>
</feature>
<evidence type="ECO:0000256" key="8">
    <source>
        <dbReference type="SAM" id="MobiDB-lite"/>
    </source>
</evidence>
<evidence type="ECO:0000256" key="4">
    <source>
        <dbReference type="ARBA" id="ARBA00022692"/>
    </source>
</evidence>
<dbReference type="PANTHER" id="PTHR42718">
    <property type="entry name" value="MAJOR FACILITATOR SUPERFAMILY MULTIDRUG TRANSPORTER MFSC"/>
    <property type="match status" value="1"/>
</dbReference>
<evidence type="ECO:0000259" key="10">
    <source>
        <dbReference type="PROSITE" id="PS50850"/>
    </source>
</evidence>
<feature type="transmembrane region" description="Helical" evidence="9">
    <location>
        <begin position="393"/>
        <end position="418"/>
    </location>
</feature>
<dbReference type="Pfam" id="PF00083">
    <property type="entry name" value="Sugar_tr"/>
    <property type="match status" value="1"/>
</dbReference>
<feature type="transmembrane region" description="Helical" evidence="9">
    <location>
        <begin position="112"/>
        <end position="130"/>
    </location>
</feature>
<feature type="transmembrane region" description="Helical" evidence="9">
    <location>
        <begin position="200"/>
        <end position="220"/>
    </location>
</feature>
<keyword evidence="5 9" id="KW-1133">Transmembrane helix</keyword>
<keyword evidence="11" id="KW-0762">Sugar transport</keyword>
<dbReference type="InterPro" id="IPR020846">
    <property type="entry name" value="MFS_dom"/>
</dbReference>
<evidence type="ECO:0000256" key="7">
    <source>
        <dbReference type="ARBA" id="ARBA00023251"/>
    </source>
</evidence>
<dbReference type="RefSeq" id="WP_160145056.1">
    <property type="nucleotide sequence ID" value="NZ_FNVU01000007.1"/>
</dbReference>
<dbReference type="Gene3D" id="1.20.1250.20">
    <property type="entry name" value="MFS general substrate transporter like domains"/>
    <property type="match status" value="2"/>
</dbReference>
<dbReference type="PANTHER" id="PTHR42718:SF46">
    <property type="entry name" value="BLR6921 PROTEIN"/>
    <property type="match status" value="1"/>
</dbReference>
<protein>
    <submittedName>
        <fullName evidence="11">Sugar transporter</fullName>
    </submittedName>
</protein>
<dbReference type="EMBL" id="FNVU01000007">
    <property type="protein sequence ID" value="SEG63960.1"/>
    <property type="molecule type" value="Genomic_DNA"/>
</dbReference>
<evidence type="ECO:0000256" key="6">
    <source>
        <dbReference type="ARBA" id="ARBA00023136"/>
    </source>
</evidence>
<comment type="subcellular location">
    <subcellularLocation>
        <location evidence="1">Cell membrane</location>
        <topology evidence="1">Multi-pass membrane protein</topology>
    </subcellularLocation>
</comment>
<feature type="transmembrane region" description="Helical" evidence="9">
    <location>
        <begin position="84"/>
        <end position="100"/>
    </location>
</feature>
<feature type="transmembrane region" description="Helical" evidence="9">
    <location>
        <begin position="298"/>
        <end position="319"/>
    </location>
</feature>
<accession>A0A1H6BTI1</accession>
<keyword evidence="7" id="KW-0046">Antibiotic resistance</keyword>
<feature type="region of interest" description="Disordered" evidence="8">
    <location>
        <begin position="1"/>
        <end position="31"/>
    </location>
</feature>
<proteinExistence type="predicted"/>
<gene>
    <name evidence="11" type="ORF">SAMN05216223_107205</name>
</gene>
<feature type="transmembrane region" description="Helical" evidence="9">
    <location>
        <begin position="136"/>
        <end position="157"/>
    </location>
</feature>
<feature type="domain" description="Major facilitator superfamily (MFS) profile" evidence="10">
    <location>
        <begin position="42"/>
        <end position="494"/>
    </location>
</feature>
<feature type="transmembrane region" description="Helical" evidence="9">
    <location>
        <begin position="331"/>
        <end position="353"/>
    </location>
</feature>
<organism evidence="11 12">
    <name type="scientific">Actinacidiphila yanglinensis</name>
    <dbReference type="NCBI Taxonomy" id="310779"/>
    <lineage>
        <taxon>Bacteria</taxon>
        <taxon>Bacillati</taxon>
        <taxon>Actinomycetota</taxon>
        <taxon>Actinomycetes</taxon>
        <taxon>Kitasatosporales</taxon>
        <taxon>Streptomycetaceae</taxon>
        <taxon>Actinacidiphila</taxon>
    </lineage>
</organism>
<evidence type="ECO:0000256" key="5">
    <source>
        <dbReference type="ARBA" id="ARBA00022989"/>
    </source>
</evidence>
<dbReference type="InterPro" id="IPR011701">
    <property type="entry name" value="MFS"/>
</dbReference>
<dbReference type="InterPro" id="IPR005828">
    <property type="entry name" value="MFS_sugar_transport-like"/>
</dbReference>
<feature type="region of interest" description="Disordered" evidence="8">
    <location>
        <begin position="496"/>
        <end position="539"/>
    </location>
</feature>
<feature type="transmembrane region" description="Helical" evidence="9">
    <location>
        <begin position="255"/>
        <end position="277"/>
    </location>
</feature>
<evidence type="ECO:0000313" key="12">
    <source>
        <dbReference type="Proteomes" id="UP000236754"/>
    </source>
</evidence>
<keyword evidence="2" id="KW-0813">Transport</keyword>
<dbReference type="GO" id="GO:0046677">
    <property type="term" value="P:response to antibiotic"/>
    <property type="evidence" value="ECO:0007669"/>
    <property type="project" value="UniProtKB-KW"/>
</dbReference>
<dbReference type="PROSITE" id="PS50850">
    <property type="entry name" value="MFS"/>
    <property type="match status" value="1"/>
</dbReference>
<feature type="transmembrane region" description="Helical" evidence="9">
    <location>
        <begin position="470"/>
        <end position="493"/>
    </location>
</feature>
<feature type="transmembrane region" description="Helical" evidence="9">
    <location>
        <begin position="439"/>
        <end position="458"/>
    </location>
</feature>
<dbReference type="GO" id="GO:0005886">
    <property type="term" value="C:plasma membrane"/>
    <property type="evidence" value="ECO:0007669"/>
    <property type="project" value="UniProtKB-SubCell"/>
</dbReference>
<evidence type="ECO:0000256" key="2">
    <source>
        <dbReference type="ARBA" id="ARBA00022448"/>
    </source>
</evidence>
<dbReference type="SUPFAM" id="SSF103473">
    <property type="entry name" value="MFS general substrate transporter"/>
    <property type="match status" value="2"/>
</dbReference>
<keyword evidence="12" id="KW-1185">Reference proteome</keyword>
<feature type="transmembrane region" description="Helical" evidence="9">
    <location>
        <begin position="49"/>
        <end position="72"/>
    </location>
</feature>
<dbReference type="Proteomes" id="UP000236754">
    <property type="component" value="Unassembled WGS sequence"/>
</dbReference>
<sequence length="539" mass="55151">MTSTGDNRSDGRPEENGGIVSISGDIASGSTGPGAAVPRGLRLRLLGPTLVIVGSLMAVVSSLGAPLIPTIADADGVSLSTAEWLLTITLMTGALATPLMGRLADGPRQRDVILAALGSVVAGCVVAALSNGFAMLIVGRGLQGVGLGLLPVAMAVARRNLTPEKSRQAIATLSITTAIGAGLGYPLTALIAETFDFRGAYWFGAITVGCAFLLAAFVLPGRAQVPSRRFDTVGATLISLAVVGLSVVLSEADGWGWTSARTLGLFAASLVVLALWIPYELRTTDPLIDLRQVRNRSVLTADTGGLLISVAMYLLLPVVVEFVQVPAAKGYGFGASLVVSGLVLVPYAVANFVASRFLGVYERRFGARSMIPLGSLIFALSTGFFALEHAHLWEAFVTTGIAGFGMGFTYAAMPGFIVRAVPHSETGSATGFYQVLRSIGLTLGSALSAAVLMAHTPAGSALPEVSGFRTALIIASGLGVATAVISFVLPGLAPRGRAGSSVKGGSETVPMMGTEAGEEEAELAGSGLMTVDDKASGTR</sequence>
<evidence type="ECO:0000256" key="9">
    <source>
        <dbReference type="SAM" id="Phobius"/>
    </source>
</evidence>
<dbReference type="InterPro" id="IPR036259">
    <property type="entry name" value="MFS_trans_sf"/>
</dbReference>
<dbReference type="OrthoDB" id="4484751at2"/>
<feature type="transmembrane region" description="Helical" evidence="9">
    <location>
        <begin position="169"/>
        <end position="188"/>
    </location>
</feature>
<keyword evidence="3" id="KW-1003">Cell membrane</keyword>
<reference evidence="11 12" key="1">
    <citation type="submission" date="2016-10" db="EMBL/GenBank/DDBJ databases">
        <authorList>
            <person name="de Groot N.N."/>
        </authorList>
    </citation>
    <scope>NUCLEOTIDE SEQUENCE [LARGE SCALE GENOMIC DNA]</scope>
    <source>
        <strain evidence="11 12">CGMCC 4.2023</strain>
    </source>
</reference>
<evidence type="ECO:0000313" key="11">
    <source>
        <dbReference type="EMBL" id="SEG63960.1"/>
    </source>
</evidence>
<keyword evidence="6 9" id="KW-0472">Membrane</keyword>
<evidence type="ECO:0000256" key="3">
    <source>
        <dbReference type="ARBA" id="ARBA00022475"/>
    </source>
</evidence>
<feature type="transmembrane region" description="Helical" evidence="9">
    <location>
        <begin position="232"/>
        <end position="249"/>
    </location>
</feature>
<evidence type="ECO:0000256" key="1">
    <source>
        <dbReference type="ARBA" id="ARBA00004651"/>
    </source>
</evidence>
<name>A0A1H6BTI1_9ACTN</name>
<dbReference type="Pfam" id="PF07690">
    <property type="entry name" value="MFS_1"/>
    <property type="match status" value="1"/>
</dbReference>
<dbReference type="AlphaFoldDB" id="A0A1H6BTI1"/>